<feature type="binding site" evidence="3">
    <location>
        <position position="565"/>
    </location>
    <ligand>
        <name>substrate</name>
    </ligand>
</feature>
<dbReference type="PANTHER" id="PTHR11552:SF115">
    <property type="entry name" value="DEHYDROGENASE XPTC-RELATED"/>
    <property type="match status" value="1"/>
</dbReference>
<evidence type="ECO:0000256" key="2">
    <source>
        <dbReference type="PIRSR" id="PIRSR000137-1"/>
    </source>
</evidence>
<dbReference type="SUPFAM" id="SSF51905">
    <property type="entry name" value="FAD/NAD(P)-binding domain"/>
    <property type="match status" value="1"/>
</dbReference>
<feature type="active site" description="Proton donor" evidence="2">
    <location>
        <position position="567"/>
    </location>
</feature>
<dbReference type="OrthoDB" id="269227at2759"/>
<dbReference type="AlphaFoldDB" id="A0A6A5KC45"/>
<evidence type="ECO:0000256" key="3">
    <source>
        <dbReference type="PIRSR" id="PIRSR000137-2"/>
    </source>
</evidence>
<evidence type="ECO:0000313" key="6">
    <source>
        <dbReference type="EMBL" id="KAF1833386.1"/>
    </source>
</evidence>
<keyword evidence="4" id="KW-0732">Signal</keyword>
<feature type="binding site" evidence="3">
    <location>
        <begin position="43"/>
        <end position="44"/>
    </location>
    <ligand>
        <name>FAD</name>
        <dbReference type="ChEBI" id="CHEBI:57692"/>
    </ligand>
</feature>
<sequence length="632" mass="67989">MIPTIFAAGLTISLAYALPHAAVKRQVSELRSSYDFIIAGGGTSGLTVADRLTEAFPDKTVLVIEYGKVEYAPGMFDPPTAEWGGAGPRAGSFIFSSLPNPEVKNKTAFVLAGQAVGGSSCINGMFFDRGSRHDHDAWAKVASLDPDTGAVRWDWDGVFPYYKKSTKFTDPTPGVVTKYGYTWDRSAYGGTTPIYSSFPPFQWGDFHVAREAWKDMGIRVVDDCAGGDKDGICWVPTSQHPVTAMRSHSGLGHYADVESARPNYDLLVQHQVTRVVYTDGISSGPPLVEARSLIDDSMLNVTAKAEVVISAGALHTPTILQRSGIGPASFLKTADIPVVLDLPGVGSNFQDHSGPRMSWNYSRPGNFSNTPSDMLDPAYAAKAVADFNMVPALGPYTLAMGNTAIYVSLPNMTADYMAIIDKMRTMAADDSAGTYLPADSDPTLIAGYKRQLSVLADFLSNPQAPSLEVPFATGTGFVNINLHPLSRGTVRINPSNHLAQPILDYRTGSNPIDFDVYLAHLRYLRRTFTTPTMQKYGAAEVAPGASIQSDAALLEYTKETMGFSYMHPCCTAAMMPKHLGGVTGPDLKVHGAPGLRVVDISVLPFLTSSHTSSVAYAVGEKAADIIIEGWRE</sequence>
<dbReference type="InterPro" id="IPR036188">
    <property type="entry name" value="FAD/NAD-bd_sf"/>
</dbReference>
<protein>
    <submittedName>
        <fullName evidence="6">GMC oxidoreductase-like protein</fullName>
    </submittedName>
</protein>
<dbReference type="EMBL" id="ML975319">
    <property type="protein sequence ID" value="KAF1833386.1"/>
    <property type="molecule type" value="Genomic_DNA"/>
</dbReference>
<evidence type="ECO:0000256" key="4">
    <source>
        <dbReference type="SAM" id="SignalP"/>
    </source>
</evidence>
<dbReference type="Gene3D" id="3.30.560.10">
    <property type="entry name" value="Glucose Oxidase, domain 3"/>
    <property type="match status" value="1"/>
</dbReference>
<keyword evidence="7" id="KW-1185">Reference proteome</keyword>
<comment type="similarity">
    <text evidence="1">Belongs to the GMC oxidoreductase family.</text>
</comment>
<feature type="domain" description="Glucose-methanol-choline oxidoreductase N-terminal" evidence="5">
    <location>
        <begin position="312"/>
        <end position="326"/>
    </location>
</feature>
<keyword evidence="3" id="KW-0274">FAD</keyword>
<keyword evidence="3" id="KW-0285">Flavoprotein</keyword>
<dbReference type="GO" id="GO:0044550">
    <property type="term" value="P:secondary metabolite biosynthetic process"/>
    <property type="evidence" value="ECO:0007669"/>
    <property type="project" value="TreeGrafter"/>
</dbReference>
<comment type="cofactor">
    <cofactor evidence="3">
        <name>FAD</name>
        <dbReference type="ChEBI" id="CHEBI:57692"/>
    </cofactor>
</comment>
<evidence type="ECO:0000256" key="1">
    <source>
        <dbReference type="ARBA" id="ARBA00010790"/>
    </source>
</evidence>
<dbReference type="PIRSF" id="PIRSF000137">
    <property type="entry name" value="Alcohol_oxidase"/>
    <property type="match status" value="1"/>
</dbReference>
<dbReference type="Pfam" id="PF00732">
    <property type="entry name" value="GMC_oxred_N"/>
    <property type="match status" value="1"/>
</dbReference>
<dbReference type="Pfam" id="PF05199">
    <property type="entry name" value="GMC_oxred_C"/>
    <property type="match status" value="1"/>
</dbReference>
<dbReference type="PROSITE" id="PS00624">
    <property type="entry name" value="GMC_OXRED_2"/>
    <property type="match status" value="1"/>
</dbReference>
<accession>A0A6A5KC45</accession>
<dbReference type="Proteomes" id="UP000800040">
    <property type="component" value="Unassembled WGS sequence"/>
</dbReference>
<name>A0A6A5KC45_9PLEO</name>
<dbReference type="InterPro" id="IPR012132">
    <property type="entry name" value="GMC_OxRdtase"/>
</dbReference>
<reference evidence="6" key="1">
    <citation type="submission" date="2020-01" db="EMBL/GenBank/DDBJ databases">
        <authorList>
            <consortium name="DOE Joint Genome Institute"/>
            <person name="Haridas S."/>
            <person name="Albert R."/>
            <person name="Binder M."/>
            <person name="Bloem J."/>
            <person name="Labutti K."/>
            <person name="Salamov A."/>
            <person name="Andreopoulos B."/>
            <person name="Baker S.E."/>
            <person name="Barry K."/>
            <person name="Bills G."/>
            <person name="Bluhm B.H."/>
            <person name="Cannon C."/>
            <person name="Castanera R."/>
            <person name="Culley D.E."/>
            <person name="Daum C."/>
            <person name="Ezra D."/>
            <person name="Gonzalez J.B."/>
            <person name="Henrissat B."/>
            <person name="Kuo A."/>
            <person name="Liang C."/>
            <person name="Lipzen A."/>
            <person name="Lutzoni F."/>
            <person name="Magnuson J."/>
            <person name="Mondo S."/>
            <person name="Nolan M."/>
            <person name="Ohm R."/>
            <person name="Pangilinan J."/>
            <person name="Park H.-J."/>
            <person name="Ramirez L."/>
            <person name="Alfaro M."/>
            <person name="Sun H."/>
            <person name="Tritt A."/>
            <person name="Yoshinaga Y."/>
            <person name="Zwiers L.-H."/>
            <person name="Turgeon B.G."/>
            <person name="Goodwin S.B."/>
            <person name="Spatafora J.W."/>
            <person name="Crous P.W."/>
            <person name="Grigoriev I.V."/>
        </authorList>
    </citation>
    <scope>NUCLEOTIDE SEQUENCE</scope>
    <source>
        <strain evidence="6">P77</strain>
    </source>
</reference>
<feature type="binding site" evidence="3">
    <location>
        <position position="272"/>
    </location>
    <ligand>
        <name>FAD</name>
        <dbReference type="ChEBI" id="CHEBI:57692"/>
    </ligand>
</feature>
<feature type="chain" id="PRO_5025643644" evidence="4">
    <location>
        <begin position="18"/>
        <end position="632"/>
    </location>
</feature>
<feature type="signal peptide" evidence="4">
    <location>
        <begin position="1"/>
        <end position="17"/>
    </location>
</feature>
<dbReference type="SUPFAM" id="SSF54373">
    <property type="entry name" value="FAD-linked reductases, C-terminal domain"/>
    <property type="match status" value="1"/>
</dbReference>
<dbReference type="GO" id="GO:0050660">
    <property type="term" value="F:flavin adenine dinucleotide binding"/>
    <property type="evidence" value="ECO:0007669"/>
    <property type="project" value="InterPro"/>
</dbReference>
<organism evidence="6 7">
    <name type="scientific">Decorospora gaudefroyi</name>
    <dbReference type="NCBI Taxonomy" id="184978"/>
    <lineage>
        <taxon>Eukaryota</taxon>
        <taxon>Fungi</taxon>
        <taxon>Dikarya</taxon>
        <taxon>Ascomycota</taxon>
        <taxon>Pezizomycotina</taxon>
        <taxon>Dothideomycetes</taxon>
        <taxon>Pleosporomycetidae</taxon>
        <taxon>Pleosporales</taxon>
        <taxon>Pleosporineae</taxon>
        <taxon>Pleosporaceae</taxon>
        <taxon>Decorospora</taxon>
    </lineage>
</organism>
<evidence type="ECO:0000313" key="7">
    <source>
        <dbReference type="Proteomes" id="UP000800040"/>
    </source>
</evidence>
<gene>
    <name evidence="6" type="ORF">BDW02DRAFT_500749</name>
</gene>
<evidence type="ECO:0000259" key="5">
    <source>
        <dbReference type="PROSITE" id="PS00624"/>
    </source>
</evidence>
<dbReference type="Gene3D" id="3.50.50.60">
    <property type="entry name" value="FAD/NAD(P)-binding domain"/>
    <property type="match status" value="1"/>
</dbReference>
<dbReference type="InterPro" id="IPR007867">
    <property type="entry name" value="GMC_OxRtase_C"/>
</dbReference>
<feature type="active site" description="Proton acceptor" evidence="2">
    <location>
        <position position="610"/>
    </location>
</feature>
<proteinExistence type="inferred from homology"/>
<dbReference type="GO" id="GO:0016614">
    <property type="term" value="F:oxidoreductase activity, acting on CH-OH group of donors"/>
    <property type="evidence" value="ECO:0007669"/>
    <property type="project" value="InterPro"/>
</dbReference>
<dbReference type="PANTHER" id="PTHR11552">
    <property type="entry name" value="GLUCOSE-METHANOL-CHOLINE GMC OXIDOREDUCTASE"/>
    <property type="match status" value="1"/>
</dbReference>
<dbReference type="InterPro" id="IPR000172">
    <property type="entry name" value="GMC_OxRdtase_N"/>
</dbReference>